<keyword evidence="1" id="KW-1133">Transmembrane helix</keyword>
<sequence>MKTSLVITIALFTIFTISEISCKTCMGFKEKCLDDSDCCSESCYMAGHVNDRFCINPVNSTAAVKVEHGLCSYNASFHKESSDHMFKLIGMNAAHAMLPKGSEIKLTNAANNKTIDVTINNYLQPNNETLLQLSKEAARELGVKDGETIPCSVYLYEKETNYSAVKKFIGFSASFFVIAFLIFNYM</sequence>
<dbReference type="Gene3D" id="2.40.40.10">
    <property type="entry name" value="RlpA-like domain"/>
    <property type="match status" value="1"/>
</dbReference>
<dbReference type="InterPro" id="IPR009009">
    <property type="entry name" value="RlpA-like_DPBB"/>
</dbReference>
<name>A0AAV0VPN6_9HEMI</name>
<dbReference type="Pfam" id="PF03330">
    <property type="entry name" value="DPBB_1"/>
    <property type="match status" value="1"/>
</dbReference>
<keyword evidence="1" id="KW-0472">Membrane</keyword>
<dbReference type="Proteomes" id="UP001160148">
    <property type="component" value="Unassembled WGS sequence"/>
</dbReference>
<keyword evidence="5" id="KW-1185">Reference proteome</keyword>
<dbReference type="EMBL" id="CARXXK010000001">
    <property type="protein sequence ID" value="CAI6345589.1"/>
    <property type="molecule type" value="Genomic_DNA"/>
</dbReference>
<reference evidence="4 5" key="1">
    <citation type="submission" date="2023-01" db="EMBL/GenBank/DDBJ databases">
        <authorList>
            <person name="Whitehead M."/>
        </authorList>
    </citation>
    <scope>NUCLEOTIDE SEQUENCE [LARGE SCALE GENOMIC DNA]</scope>
</reference>
<gene>
    <name evidence="4" type="ORF">MEUPH1_LOCUS2585</name>
</gene>
<feature type="signal peptide" evidence="2">
    <location>
        <begin position="1"/>
        <end position="22"/>
    </location>
</feature>
<comment type="caution">
    <text evidence="4">The sequence shown here is derived from an EMBL/GenBank/DDBJ whole genome shotgun (WGS) entry which is preliminary data.</text>
</comment>
<dbReference type="InterPro" id="IPR036908">
    <property type="entry name" value="RlpA-like_sf"/>
</dbReference>
<feature type="chain" id="PRO_5043751502" description="RlpA-like protein double-psi beta-barrel domain-containing protein" evidence="2">
    <location>
        <begin position="23"/>
        <end position="186"/>
    </location>
</feature>
<evidence type="ECO:0000259" key="3">
    <source>
        <dbReference type="Pfam" id="PF03330"/>
    </source>
</evidence>
<protein>
    <recommendedName>
        <fullName evidence="3">RlpA-like protein double-psi beta-barrel domain-containing protein</fullName>
    </recommendedName>
</protein>
<organism evidence="4 5">
    <name type="scientific">Macrosiphum euphorbiae</name>
    <name type="common">potato aphid</name>
    <dbReference type="NCBI Taxonomy" id="13131"/>
    <lineage>
        <taxon>Eukaryota</taxon>
        <taxon>Metazoa</taxon>
        <taxon>Ecdysozoa</taxon>
        <taxon>Arthropoda</taxon>
        <taxon>Hexapoda</taxon>
        <taxon>Insecta</taxon>
        <taxon>Pterygota</taxon>
        <taxon>Neoptera</taxon>
        <taxon>Paraneoptera</taxon>
        <taxon>Hemiptera</taxon>
        <taxon>Sternorrhyncha</taxon>
        <taxon>Aphidomorpha</taxon>
        <taxon>Aphidoidea</taxon>
        <taxon>Aphididae</taxon>
        <taxon>Macrosiphini</taxon>
        <taxon>Macrosiphum</taxon>
    </lineage>
</organism>
<dbReference type="CDD" id="cd22268">
    <property type="entry name" value="DPBB_RlpA-like"/>
    <property type="match status" value="1"/>
</dbReference>
<evidence type="ECO:0000313" key="5">
    <source>
        <dbReference type="Proteomes" id="UP001160148"/>
    </source>
</evidence>
<evidence type="ECO:0000313" key="4">
    <source>
        <dbReference type="EMBL" id="CAI6345589.1"/>
    </source>
</evidence>
<feature type="transmembrane region" description="Helical" evidence="1">
    <location>
        <begin position="168"/>
        <end position="185"/>
    </location>
</feature>
<proteinExistence type="predicted"/>
<evidence type="ECO:0000256" key="2">
    <source>
        <dbReference type="SAM" id="SignalP"/>
    </source>
</evidence>
<feature type="domain" description="RlpA-like protein double-psi beta-barrel" evidence="3">
    <location>
        <begin position="80"/>
        <end position="150"/>
    </location>
</feature>
<keyword evidence="1" id="KW-0812">Transmembrane</keyword>
<dbReference type="AlphaFoldDB" id="A0AAV0VPN6"/>
<keyword evidence="2" id="KW-0732">Signal</keyword>
<evidence type="ECO:0000256" key="1">
    <source>
        <dbReference type="SAM" id="Phobius"/>
    </source>
</evidence>
<accession>A0AAV0VPN6</accession>